<keyword evidence="5 8" id="KW-0472">Membrane</keyword>
<dbReference type="Pfam" id="PF09359">
    <property type="entry name" value="VTC"/>
    <property type="match status" value="1"/>
</dbReference>
<feature type="region of interest" description="Disordered" evidence="7">
    <location>
        <begin position="580"/>
        <end position="609"/>
    </location>
</feature>
<dbReference type="GO" id="GO:0006799">
    <property type="term" value="P:polyphosphate biosynthetic process"/>
    <property type="evidence" value="ECO:0007669"/>
    <property type="project" value="UniProtKB-ARBA"/>
</dbReference>
<evidence type="ECO:0000256" key="1">
    <source>
        <dbReference type="ARBA" id="ARBA00004128"/>
    </source>
</evidence>
<dbReference type="Gene3D" id="3.20.100.30">
    <property type="entry name" value="VTC, catalytic tunnel domain"/>
    <property type="match status" value="1"/>
</dbReference>
<evidence type="ECO:0000256" key="7">
    <source>
        <dbReference type="SAM" id="MobiDB-lite"/>
    </source>
</evidence>
<evidence type="ECO:0000313" key="10">
    <source>
        <dbReference type="EMBL" id="KAH7133188.1"/>
    </source>
</evidence>
<dbReference type="GO" id="GO:0033254">
    <property type="term" value="C:vacuolar transporter chaperone complex"/>
    <property type="evidence" value="ECO:0007669"/>
    <property type="project" value="TreeGrafter"/>
</dbReference>
<keyword evidence="2" id="KW-0926">Vacuole</keyword>
<protein>
    <submittedName>
        <fullName evidence="10">VTC domain-containing protein</fullName>
    </submittedName>
</protein>
<evidence type="ECO:0000313" key="11">
    <source>
        <dbReference type="Proteomes" id="UP000717696"/>
    </source>
</evidence>
<keyword evidence="3 8" id="KW-0812">Transmembrane</keyword>
<feature type="region of interest" description="Disordered" evidence="7">
    <location>
        <begin position="90"/>
        <end position="116"/>
    </location>
</feature>
<dbReference type="InterPro" id="IPR004331">
    <property type="entry name" value="SPX_dom"/>
</dbReference>
<dbReference type="AlphaFoldDB" id="A0A9P9IS34"/>
<proteinExistence type="predicted"/>
<dbReference type="PROSITE" id="PS51382">
    <property type="entry name" value="SPX"/>
    <property type="match status" value="1"/>
</dbReference>
<name>A0A9P9IS34_9HYPO</name>
<dbReference type="Pfam" id="PF03105">
    <property type="entry name" value="SPX"/>
    <property type="match status" value="1"/>
</dbReference>
<dbReference type="EMBL" id="JAGMUU010000018">
    <property type="protein sequence ID" value="KAH7133188.1"/>
    <property type="molecule type" value="Genomic_DNA"/>
</dbReference>
<dbReference type="InterPro" id="IPR003807">
    <property type="entry name" value="DUF202"/>
</dbReference>
<sequence>MRFGRTLRESVYPQWKDKYIDYTKLKTLLREDYSADDDAQQPWTAGDEERFCDEIFNVQLDKVAQFQEQRMNALKQRVDSAFDKLKELAPEPAPEPATDDADVSAKADPPRPKGDISASRLRALETELDDITNEVRELKKYSSVNYTGFLKIVKKHDRKRGDRYKVRPMMQLSLSQRPFNSEQGYSPLLNKLSIMYFAIRQQLEDGTDQLAPLDLETQGETHNGERYTSHKFWVHPDNLLEVKTVILRHLPALVYSEQAAKELDSSDSPTITSLYFDSPKFDLYSEKVNRKSEASSLRMRWYGPLAARPEIFIEQKTLDAKGESQEHKFSIKDKYVKAFLDGNYKMEKAVEKMKRQSYTVEQRDAFEKTVTMIQDIVQQKGLSPVLRANYVRTAFQRPADDRIRVAIDTDVAFIREDTLDRDRPCRDPNEWHRLDIDDSEMSYPFKKMNQSEVNRFPYALLEIKLKEDGHRKRPSWVEDLMSSHLVHSTPRFSKFIHGVASLFEDYVNNLPFWLSDLETDIRKDPQEVFAEEEQRRAQRAEDVMAVGSLIGAKSGSYKAAQSSPVAKSYLADRMSKDSLSQSLNHRLRPSNGEEVGESSSARTEEPERGYGALSSVLPGFSLSKYSKAKRASAALPEGVVKPTEWIKNKGELKVEPKVWLANERTFLKWQHICILQGGLAISLYTAAGKNTVAEIMGVIYVLIAIFAGLWGYGMLQTRRSMILERSGKDFDNMIGPIIISFALIVALILNFFFAVRPHPTSGKAALTLHAVSGSIWANERWAKWTCERGAMSGRVLQDGCYCDGKTSQALYGIVTQGGARR</sequence>
<dbReference type="PANTHER" id="PTHR46140:SF2">
    <property type="entry name" value="VACUOLAR TRANSPORTER CHAPERONE 3 COMPLEX SUBUNIT 3-RELATED"/>
    <property type="match status" value="1"/>
</dbReference>
<comment type="caution">
    <text evidence="10">The sequence shown here is derived from an EMBL/GenBank/DDBJ whole genome shotgun (WGS) entry which is preliminary data.</text>
</comment>
<evidence type="ECO:0000256" key="4">
    <source>
        <dbReference type="ARBA" id="ARBA00022989"/>
    </source>
</evidence>
<evidence type="ECO:0000256" key="6">
    <source>
        <dbReference type="SAM" id="Coils"/>
    </source>
</evidence>
<dbReference type="InterPro" id="IPR042267">
    <property type="entry name" value="VTC_sf"/>
</dbReference>
<keyword evidence="4 8" id="KW-1133">Transmembrane helix</keyword>
<feature type="transmembrane region" description="Helical" evidence="8">
    <location>
        <begin position="692"/>
        <end position="712"/>
    </location>
</feature>
<accession>A0A9P9IS34</accession>
<reference evidence="10" key="1">
    <citation type="journal article" date="2021" name="Nat. Commun.">
        <title>Genetic determinants of endophytism in the Arabidopsis root mycobiome.</title>
        <authorList>
            <person name="Mesny F."/>
            <person name="Miyauchi S."/>
            <person name="Thiergart T."/>
            <person name="Pickel B."/>
            <person name="Atanasova L."/>
            <person name="Karlsson M."/>
            <person name="Huettel B."/>
            <person name="Barry K.W."/>
            <person name="Haridas S."/>
            <person name="Chen C."/>
            <person name="Bauer D."/>
            <person name="Andreopoulos W."/>
            <person name="Pangilinan J."/>
            <person name="LaButti K."/>
            <person name="Riley R."/>
            <person name="Lipzen A."/>
            <person name="Clum A."/>
            <person name="Drula E."/>
            <person name="Henrissat B."/>
            <person name="Kohler A."/>
            <person name="Grigoriev I.V."/>
            <person name="Martin F.M."/>
            <person name="Hacquard S."/>
        </authorList>
    </citation>
    <scope>NUCLEOTIDE SEQUENCE</scope>
    <source>
        <strain evidence="10">MPI-CAGE-AT-0021</strain>
    </source>
</reference>
<dbReference type="CDD" id="cd14480">
    <property type="entry name" value="SPX_VTC2_like"/>
    <property type="match status" value="1"/>
</dbReference>
<evidence type="ECO:0000259" key="9">
    <source>
        <dbReference type="PROSITE" id="PS51382"/>
    </source>
</evidence>
<feature type="compositionally biased region" description="Basic and acidic residues" evidence="7">
    <location>
        <begin position="103"/>
        <end position="114"/>
    </location>
</feature>
<feature type="transmembrane region" description="Helical" evidence="8">
    <location>
        <begin position="733"/>
        <end position="753"/>
    </location>
</feature>
<dbReference type="PANTHER" id="PTHR46140">
    <property type="entry name" value="VACUOLAR TRANSPORTER CHAPERONE 1-RELATED"/>
    <property type="match status" value="1"/>
</dbReference>
<organism evidence="10 11">
    <name type="scientific">Dactylonectria estremocensis</name>
    <dbReference type="NCBI Taxonomy" id="1079267"/>
    <lineage>
        <taxon>Eukaryota</taxon>
        <taxon>Fungi</taxon>
        <taxon>Dikarya</taxon>
        <taxon>Ascomycota</taxon>
        <taxon>Pezizomycotina</taxon>
        <taxon>Sordariomycetes</taxon>
        <taxon>Hypocreomycetidae</taxon>
        <taxon>Hypocreales</taxon>
        <taxon>Nectriaceae</taxon>
        <taxon>Dactylonectria</taxon>
    </lineage>
</organism>
<evidence type="ECO:0000256" key="8">
    <source>
        <dbReference type="SAM" id="Phobius"/>
    </source>
</evidence>
<feature type="domain" description="SPX" evidence="9">
    <location>
        <begin position="1"/>
        <end position="170"/>
    </location>
</feature>
<dbReference type="OrthoDB" id="6493944at2759"/>
<dbReference type="InterPro" id="IPR018966">
    <property type="entry name" value="VTC_domain"/>
</dbReference>
<dbReference type="InterPro" id="IPR051572">
    <property type="entry name" value="VTC_Complex_Subunit"/>
</dbReference>
<dbReference type="GO" id="GO:0000329">
    <property type="term" value="C:fungal-type vacuole membrane"/>
    <property type="evidence" value="ECO:0007669"/>
    <property type="project" value="TreeGrafter"/>
</dbReference>
<evidence type="ECO:0000256" key="2">
    <source>
        <dbReference type="ARBA" id="ARBA00022554"/>
    </source>
</evidence>
<comment type="subcellular location">
    <subcellularLocation>
        <location evidence="1">Vacuole membrane</location>
        <topology evidence="1">Multi-pass membrane protein</topology>
    </subcellularLocation>
</comment>
<evidence type="ECO:0000256" key="3">
    <source>
        <dbReference type="ARBA" id="ARBA00022692"/>
    </source>
</evidence>
<gene>
    <name evidence="10" type="ORF">B0J13DRAFT_94976</name>
</gene>
<evidence type="ECO:0000256" key="5">
    <source>
        <dbReference type="ARBA" id="ARBA00023136"/>
    </source>
</evidence>
<dbReference type="Pfam" id="PF02656">
    <property type="entry name" value="DUF202"/>
    <property type="match status" value="1"/>
</dbReference>
<feature type="coiled-coil region" evidence="6">
    <location>
        <begin position="57"/>
        <end position="84"/>
    </location>
</feature>
<keyword evidence="6" id="KW-0175">Coiled coil</keyword>
<dbReference type="Proteomes" id="UP000717696">
    <property type="component" value="Unassembled WGS sequence"/>
</dbReference>
<keyword evidence="11" id="KW-1185">Reference proteome</keyword>